<dbReference type="NCBIfam" id="TIGR00254">
    <property type="entry name" value="GGDEF"/>
    <property type="match status" value="1"/>
</dbReference>
<dbReference type="InterPro" id="IPR050706">
    <property type="entry name" value="Cyclic-di-GMP_PDE-like"/>
</dbReference>
<evidence type="ECO:0000259" key="3">
    <source>
        <dbReference type="PROSITE" id="PS50887"/>
    </source>
</evidence>
<dbReference type="Gene3D" id="3.10.580.10">
    <property type="entry name" value="CBS-domain"/>
    <property type="match status" value="1"/>
</dbReference>
<proteinExistence type="predicted"/>
<keyword evidence="6" id="KW-1185">Reference proteome</keyword>
<dbReference type="Proteomes" id="UP001410394">
    <property type="component" value="Unassembled WGS sequence"/>
</dbReference>
<dbReference type="Pfam" id="PF00990">
    <property type="entry name" value="GGDEF"/>
    <property type="match status" value="1"/>
</dbReference>
<dbReference type="PANTHER" id="PTHR33121">
    <property type="entry name" value="CYCLIC DI-GMP PHOSPHODIESTERASE PDEF"/>
    <property type="match status" value="1"/>
</dbReference>
<protein>
    <submittedName>
        <fullName evidence="5">Phosphodiesterase</fullName>
    </submittedName>
</protein>
<name>A0ABU9Z3G6_9RHOO</name>
<feature type="domain" description="GGDEF" evidence="3">
    <location>
        <begin position="439"/>
        <end position="589"/>
    </location>
</feature>
<evidence type="ECO:0000259" key="2">
    <source>
        <dbReference type="PROSITE" id="PS50883"/>
    </source>
</evidence>
<dbReference type="Pfam" id="PF00563">
    <property type="entry name" value="EAL"/>
    <property type="match status" value="1"/>
</dbReference>
<organism evidence="5 6">
    <name type="scientific">Uliginosibacterium sediminicola</name>
    <dbReference type="NCBI Taxonomy" id="2024550"/>
    <lineage>
        <taxon>Bacteria</taxon>
        <taxon>Pseudomonadati</taxon>
        <taxon>Pseudomonadota</taxon>
        <taxon>Betaproteobacteria</taxon>
        <taxon>Rhodocyclales</taxon>
        <taxon>Zoogloeaceae</taxon>
        <taxon>Uliginosibacterium</taxon>
    </lineage>
</organism>
<dbReference type="InterPro" id="IPR035919">
    <property type="entry name" value="EAL_sf"/>
</dbReference>
<dbReference type="SUPFAM" id="SSF55073">
    <property type="entry name" value="Nucleotide cyclase"/>
    <property type="match status" value="1"/>
</dbReference>
<evidence type="ECO:0000259" key="4">
    <source>
        <dbReference type="PROSITE" id="PS51371"/>
    </source>
</evidence>
<gene>
    <name evidence="5" type="ORF">ABDB84_19140</name>
</gene>
<dbReference type="PROSITE" id="PS50883">
    <property type="entry name" value="EAL"/>
    <property type="match status" value="1"/>
</dbReference>
<dbReference type="PANTHER" id="PTHR33121:SF76">
    <property type="entry name" value="SIGNALING PROTEIN"/>
    <property type="match status" value="1"/>
</dbReference>
<dbReference type="PROSITE" id="PS50887">
    <property type="entry name" value="GGDEF"/>
    <property type="match status" value="1"/>
</dbReference>
<dbReference type="EMBL" id="JBDIVE010000016">
    <property type="protein sequence ID" value="MEN3070608.1"/>
    <property type="molecule type" value="Genomic_DNA"/>
</dbReference>
<dbReference type="SMART" id="SM00052">
    <property type="entry name" value="EAL"/>
    <property type="match status" value="1"/>
</dbReference>
<dbReference type="InterPro" id="IPR000644">
    <property type="entry name" value="CBS_dom"/>
</dbReference>
<dbReference type="Gene3D" id="3.30.70.270">
    <property type="match status" value="1"/>
</dbReference>
<dbReference type="InterPro" id="IPR046342">
    <property type="entry name" value="CBS_dom_sf"/>
</dbReference>
<dbReference type="PROSITE" id="PS51371">
    <property type="entry name" value="CBS"/>
    <property type="match status" value="1"/>
</dbReference>
<accession>A0ABU9Z3G6</accession>
<comment type="caution">
    <text evidence="5">The sequence shown here is derived from an EMBL/GenBank/DDBJ whole genome shotgun (WGS) entry which is preliminary data.</text>
</comment>
<reference evidence="5 6" key="1">
    <citation type="journal article" date="2018" name="Int. J. Syst. Evol. Microbiol.">
        <title>Uliginosibacterium sediminicola sp. nov., isolated from freshwater sediment.</title>
        <authorList>
            <person name="Hwang W.M."/>
            <person name="Kim S.M."/>
            <person name="Kang K."/>
            <person name="Ahn T.Y."/>
        </authorList>
    </citation>
    <scope>NUCLEOTIDE SEQUENCE [LARGE SCALE GENOMIC DNA]</scope>
    <source>
        <strain evidence="5 6">M1-21</strain>
    </source>
</reference>
<feature type="domain" description="CBS" evidence="4">
    <location>
        <begin position="282"/>
        <end position="340"/>
    </location>
</feature>
<dbReference type="CDD" id="cd01948">
    <property type="entry name" value="EAL"/>
    <property type="match status" value="1"/>
</dbReference>
<feature type="domain" description="EAL" evidence="2">
    <location>
        <begin position="5"/>
        <end position="256"/>
    </location>
</feature>
<sequence>MQVIEEAGLGSVRTLMANNALSVVFQPIAHLGEASLFGYEALVRGPQETPLHRPDALFAAAAREACGIELELHCCRLAIREFARQRSSGKLLLNLSPHALVGSQAEQRAALLDYAQRMGILSSRLIVELTEHDRVTQPEVYKAALAPWRSAGVLLALDDFGDGRSSLRAWTELRPDLVKIDKHFVQGVHADNERFEVLRVLKYIAERFGGKLVAEGIEADADLAVLRDMGICYGQGFLLGRPAPLVQQTLPQAVLDTLHARQLAVFPEVRTAVHSSLTAETLIAPVPPVSANMRNAELARRFMEQPALHAVAVVSDDMRPLGLINHQAFIDRYAQPYHKELYDRKACSLFMNSAPLIIEQDTPLMNLVDVLRGDDQRYLVDGFIICHEGRYVGLGTGERLVRAVSELRIEAARHANPLTALPGNIPISEHIDRLLTGQAPFVACYCDLRHFKPFNDCYGYWRGDEMIRLVASLLLNHCDPLRDFVGHVGGDDFVVLMQSEDWEARCRAVIEAFNTRSRSLYDAEALERKGIESEDRHGNPSFFPLSSLVIGVVRVEAGALACHEDVATAAAAAKRAAKHQPDGFFMQEASFGGDVQGALSKRPRMHPLHRALCSNI</sequence>
<dbReference type="InterPro" id="IPR043128">
    <property type="entry name" value="Rev_trsase/Diguanyl_cyclase"/>
</dbReference>
<dbReference type="CDD" id="cd04598">
    <property type="entry name" value="CBS_pair_GGDEF_EAL"/>
    <property type="match status" value="1"/>
</dbReference>
<dbReference type="InterPro" id="IPR001633">
    <property type="entry name" value="EAL_dom"/>
</dbReference>
<dbReference type="RefSeq" id="WP_345921387.1">
    <property type="nucleotide sequence ID" value="NZ_JBDIVE010000016.1"/>
</dbReference>
<keyword evidence="1" id="KW-0129">CBS domain</keyword>
<evidence type="ECO:0000256" key="1">
    <source>
        <dbReference type="PROSITE-ProRule" id="PRU00703"/>
    </source>
</evidence>
<dbReference type="InterPro" id="IPR029787">
    <property type="entry name" value="Nucleotide_cyclase"/>
</dbReference>
<evidence type="ECO:0000313" key="5">
    <source>
        <dbReference type="EMBL" id="MEN3070608.1"/>
    </source>
</evidence>
<dbReference type="SUPFAM" id="SSF141868">
    <property type="entry name" value="EAL domain-like"/>
    <property type="match status" value="1"/>
</dbReference>
<evidence type="ECO:0000313" key="6">
    <source>
        <dbReference type="Proteomes" id="UP001410394"/>
    </source>
</evidence>
<dbReference type="Gene3D" id="3.20.20.450">
    <property type="entry name" value="EAL domain"/>
    <property type="match status" value="1"/>
</dbReference>
<dbReference type="SMART" id="SM00267">
    <property type="entry name" value="GGDEF"/>
    <property type="match status" value="1"/>
</dbReference>
<dbReference type="SUPFAM" id="SSF54631">
    <property type="entry name" value="CBS-domain pair"/>
    <property type="match status" value="1"/>
</dbReference>
<dbReference type="InterPro" id="IPR000160">
    <property type="entry name" value="GGDEF_dom"/>
</dbReference>